<dbReference type="InterPro" id="IPR050523">
    <property type="entry name" value="AKR_Detox_Biosynth"/>
</dbReference>
<dbReference type="SUPFAM" id="SSF51430">
    <property type="entry name" value="NAD(P)-linked oxidoreductase"/>
    <property type="match status" value="1"/>
</dbReference>
<reference evidence="3" key="1">
    <citation type="submission" date="2018-02" db="EMBL/GenBank/DDBJ databases">
        <authorList>
            <person name="Vasarhelyi B.M."/>
            <person name="Deshmukh S."/>
            <person name="Balint B."/>
            <person name="Kukolya J."/>
        </authorList>
    </citation>
    <scope>NUCLEOTIDE SEQUENCE</scope>
    <source>
        <strain evidence="3">KB22</strain>
    </source>
</reference>
<dbReference type="AlphaFoldDB" id="A0A928YQM1"/>
<dbReference type="PANTHER" id="PTHR43364:SF6">
    <property type="entry name" value="OXIDOREDUCTASE-RELATED"/>
    <property type="match status" value="1"/>
</dbReference>
<dbReference type="RefSeq" id="WP_196936365.1">
    <property type="nucleotide sequence ID" value="NZ_MU158698.1"/>
</dbReference>
<evidence type="ECO:0000259" key="2">
    <source>
        <dbReference type="Pfam" id="PF00248"/>
    </source>
</evidence>
<dbReference type="Proteomes" id="UP000616201">
    <property type="component" value="Unassembled WGS sequence"/>
</dbReference>
<dbReference type="Pfam" id="PF00248">
    <property type="entry name" value="Aldo_ket_red"/>
    <property type="match status" value="1"/>
</dbReference>
<dbReference type="PANTHER" id="PTHR43364">
    <property type="entry name" value="NADH-SPECIFIC METHYLGLYOXAL REDUCTASE-RELATED"/>
    <property type="match status" value="1"/>
</dbReference>
<dbReference type="InterPro" id="IPR020471">
    <property type="entry name" value="AKR"/>
</dbReference>
<gene>
    <name evidence="3" type="ORF">C4F49_11895</name>
</gene>
<name>A0A928YQM1_9SPHI</name>
<comment type="caution">
    <text evidence="3">The sequence shown here is derived from an EMBL/GenBank/DDBJ whole genome shotgun (WGS) entry which is preliminary data.</text>
</comment>
<organism evidence="3 4">
    <name type="scientific">Sphingobacterium hungaricum</name>
    <dbReference type="NCBI Taxonomy" id="2082723"/>
    <lineage>
        <taxon>Bacteria</taxon>
        <taxon>Pseudomonadati</taxon>
        <taxon>Bacteroidota</taxon>
        <taxon>Sphingobacteriia</taxon>
        <taxon>Sphingobacteriales</taxon>
        <taxon>Sphingobacteriaceae</taxon>
        <taxon>Sphingobacterium</taxon>
    </lineage>
</organism>
<evidence type="ECO:0000313" key="3">
    <source>
        <dbReference type="EMBL" id="MBE8714386.1"/>
    </source>
</evidence>
<dbReference type="Gene3D" id="3.20.20.100">
    <property type="entry name" value="NADP-dependent oxidoreductase domain"/>
    <property type="match status" value="1"/>
</dbReference>
<dbReference type="PRINTS" id="PR00069">
    <property type="entry name" value="ALDKETRDTASE"/>
</dbReference>
<dbReference type="InterPro" id="IPR023210">
    <property type="entry name" value="NADP_OxRdtase_dom"/>
</dbReference>
<accession>A0A928YQM1</accession>
<dbReference type="InterPro" id="IPR036812">
    <property type="entry name" value="NAD(P)_OxRdtase_dom_sf"/>
</dbReference>
<dbReference type="GO" id="GO:0016491">
    <property type="term" value="F:oxidoreductase activity"/>
    <property type="evidence" value="ECO:0007669"/>
    <property type="project" value="UniProtKB-KW"/>
</dbReference>
<evidence type="ECO:0000256" key="1">
    <source>
        <dbReference type="ARBA" id="ARBA00023002"/>
    </source>
</evidence>
<keyword evidence="1" id="KW-0560">Oxidoreductase</keyword>
<keyword evidence="4" id="KW-1185">Reference proteome</keyword>
<dbReference type="FunFam" id="3.20.20.100:FF:000004">
    <property type="entry name" value="Oxidoreductase, aldo/keto reductase"/>
    <property type="match status" value="1"/>
</dbReference>
<evidence type="ECO:0000313" key="4">
    <source>
        <dbReference type="Proteomes" id="UP000616201"/>
    </source>
</evidence>
<dbReference type="EMBL" id="PRDK01000006">
    <property type="protein sequence ID" value="MBE8714386.1"/>
    <property type="molecule type" value="Genomic_DNA"/>
</dbReference>
<sequence>MDKRKFGNTSLTIAPVIFGGNVFGWTLDEQASFSILDEFADAGFNAIDTANNYSYWVPGNQGGESETIIGNWLKQKNNRSEIVLMTKVGGGFGGDSKLNTTAAYIIQQAEESLKRLQTDYIDVYQTHYDDEVTPVEETLRAYEELIKAGKVRYIGASNFSPKRLVDSLEASKEHQLPQYSSLQPEYNLYSREKFEKEYRDIALKYNLAVIPYYSLASGFLSGKYQTEDDFNQSARSGGIKEQYWNDRGRKIVEQLQEVADNKRVSVSAVALAWLLAQPTIAAPIASATKAAHIKSFVEASRLRFNSEEIKNLNEASNFYIYE</sequence>
<dbReference type="CDD" id="cd19081">
    <property type="entry name" value="AKR_AKR9C1"/>
    <property type="match status" value="1"/>
</dbReference>
<proteinExistence type="predicted"/>
<feature type="domain" description="NADP-dependent oxidoreductase" evidence="2">
    <location>
        <begin position="16"/>
        <end position="315"/>
    </location>
</feature>
<dbReference type="GO" id="GO:0005829">
    <property type="term" value="C:cytosol"/>
    <property type="evidence" value="ECO:0007669"/>
    <property type="project" value="TreeGrafter"/>
</dbReference>
<protein>
    <submittedName>
        <fullName evidence="3">Alcohol dehydrogenase</fullName>
    </submittedName>
</protein>